<dbReference type="RefSeq" id="WP_345601898.1">
    <property type="nucleotide sequence ID" value="NZ_BAABLT010000052.1"/>
</dbReference>
<dbReference type="EMBL" id="JBHTIW010000004">
    <property type="protein sequence ID" value="MFD0919840.1"/>
    <property type="molecule type" value="Genomic_DNA"/>
</dbReference>
<dbReference type="Proteomes" id="UP001597018">
    <property type="component" value="Unassembled WGS sequence"/>
</dbReference>
<evidence type="ECO:0000256" key="1">
    <source>
        <dbReference type="SAM" id="MobiDB-lite"/>
    </source>
</evidence>
<proteinExistence type="predicted"/>
<dbReference type="Pfam" id="PF12502">
    <property type="entry name" value="DUF3710"/>
    <property type="match status" value="1"/>
</dbReference>
<sequence length="208" mass="22252">MFGWGRRRRDAEPGAVDEPDAADEYPPQAGPYDATEAPDDGVERLDLGSVRLPVPEGGQLQVEVDPAGPVRAVHLVTQVGRLTVSAFAAPRSGDLWPEVSEELAEQLRADGARVIAEEGDWGVELVADSPKAALRFVGVDGPRWLLRGVAAGPAEHAEACTKLLYAVLDETVVVRGEEPLPVRTPLPIELPEPILRHIQQAQTNGQAG</sequence>
<comment type="caution">
    <text evidence="2">The sequence shown here is derived from an EMBL/GenBank/DDBJ whole genome shotgun (WGS) entry which is preliminary data.</text>
</comment>
<reference evidence="3" key="1">
    <citation type="journal article" date="2019" name="Int. J. Syst. Evol. Microbiol.">
        <title>The Global Catalogue of Microorganisms (GCM) 10K type strain sequencing project: providing services to taxonomists for standard genome sequencing and annotation.</title>
        <authorList>
            <consortium name="The Broad Institute Genomics Platform"/>
            <consortium name="The Broad Institute Genome Sequencing Center for Infectious Disease"/>
            <person name="Wu L."/>
            <person name="Ma J."/>
        </authorList>
    </citation>
    <scope>NUCLEOTIDE SEQUENCE [LARGE SCALE GENOMIC DNA]</scope>
    <source>
        <strain evidence="3">CCUG 56401</strain>
    </source>
</reference>
<gene>
    <name evidence="2" type="ORF">ACFQ16_08795</name>
</gene>
<evidence type="ECO:0000313" key="2">
    <source>
        <dbReference type="EMBL" id="MFD0919840.1"/>
    </source>
</evidence>
<protein>
    <submittedName>
        <fullName evidence="2">DUF3710 domain-containing protein</fullName>
    </submittedName>
</protein>
<accession>A0ABW3FP03</accession>
<keyword evidence="3" id="KW-1185">Reference proteome</keyword>
<organism evidence="2 3">
    <name type="scientific">Saccharopolyspora rosea</name>
    <dbReference type="NCBI Taxonomy" id="524884"/>
    <lineage>
        <taxon>Bacteria</taxon>
        <taxon>Bacillati</taxon>
        <taxon>Actinomycetota</taxon>
        <taxon>Actinomycetes</taxon>
        <taxon>Pseudonocardiales</taxon>
        <taxon>Pseudonocardiaceae</taxon>
        <taxon>Saccharopolyspora</taxon>
    </lineage>
</organism>
<evidence type="ECO:0000313" key="3">
    <source>
        <dbReference type="Proteomes" id="UP001597018"/>
    </source>
</evidence>
<feature type="region of interest" description="Disordered" evidence="1">
    <location>
        <begin position="1"/>
        <end position="46"/>
    </location>
</feature>
<name>A0ABW3FP03_9PSEU</name>
<dbReference type="InterPro" id="IPR022183">
    <property type="entry name" value="DUF3710"/>
</dbReference>